<dbReference type="RefSeq" id="WP_189209808.1">
    <property type="nucleotide sequence ID" value="NZ_BMRB01000001.1"/>
</dbReference>
<dbReference type="Proteomes" id="UP000660680">
    <property type="component" value="Unassembled WGS sequence"/>
</dbReference>
<protein>
    <recommendedName>
        <fullName evidence="1">Thiopeptide-type bacteriocin biosynthesis domain-containing protein</fullName>
    </recommendedName>
</protein>
<comment type="caution">
    <text evidence="2">The sequence shown here is derived from an EMBL/GenBank/DDBJ whole genome shotgun (WGS) entry which is preliminary data.</text>
</comment>
<dbReference type="AlphaFoldDB" id="A0A918LB72"/>
<evidence type="ECO:0000313" key="3">
    <source>
        <dbReference type="Proteomes" id="UP000660680"/>
    </source>
</evidence>
<accession>A0A918LB72</accession>
<sequence length="251" mass="27110">MTRTAAPLPRTRSWSAVQCRADDLDRFIVDHARPLLDGRRMAGHLADWYYQRADDVLVVGLRGADWCAVQSLRADLARVAADVAEAEHGVDQDRLGPAAPAEDVFCRGTELAVTTLAAGDAKLTAATELIMATAHALRMDRPATAAWLGGGPPAGAALDVRWDRLARTRDHAIVRWTNAVRRARRAAEGQAEAAPTGDWLGVWREQLARLLNRLGLTPAEIRALCARTAGALAVRDPFAADPLYLDLATAV</sequence>
<feature type="domain" description="Thiopeptide-type bacteriocin biosynthesis" evidence="1">
    <location>
        <begin position="17"/>
        <end position="225"/>
    </location>
</feature>
<proteinExistence type="predicted"/>
<reference evidence="2" key="1">
    <citation type="journal article" date="2014" name="Int. J. Syst. Evol. Microbiol.">
        <title>Complete genome sequence of Corynebacterium casei LMG S-19264T (=DSM 44701T), isolated from a smear-ripened cheese.</title>
        <authorList>
            <consortium name="US DOE Joint Genome Institute (JGI-PGF)"/>
            <person name="Walter F."/>
            <person name="Albersmeier A."/>
            <person name="Kalinowski J."/>
            <person name="Ruckert C."/>
        </authorList>
    </citation>
    <scope>NUCLEOTIDE SEQUENCE</scope>
    <source>
        <strain evidence="2">JCM 3276</strain>
    </source>
</reference>
<dbReference type="EMBL" id="BMRB01000001">
    <property type="protein sequence ID" value="GGS25639.1"/>
    <property type="molecule type" value="Genomic_DNA"/>
</dbReference>
<reference evidence="2" key="2">
    <citation type="submission" date="2020-09" db="EMBL/GenBank/DDBJ databases">
        <authorList>
            <person name="Sun Q."/>
            <person name="Ohkuma M."/>
        </authorList>
    </citation>
    <scope>NUCLEOTIDE SEQUENCE</scope>
    <source>
        <strain evidence="2">JCM 3276</strain>
    </source>
</reference>
<dbReference type="Pfam" id="PF14028">
    <property type="entry name" value="Lant_dehydr_C"/>
    <property type="match status" value="1"/>
</dbReference>
<evidence type="ECO:0000259" key="1">
    <source>
        <dbReference type="Pfam" id="PF14028"/>
    </source>
</evidence>
<organism evidence="2 3">
    <name type="scientific">Actinokineospora fastidiosa</name>
    <dbReference type="NCBI Taxonomy" id="1816"/>
    <lineage>
        <taxon>Bacteria</taxon>
        <taxon>Bacillati</taxon>
        <taxon>Actinomycetota</taxon>
        <taxon>Actinomycetes</taxon>
        <taxon>Pseudonocardiales</taxon>
        <taxon>Pseudonocardiaceae</taxon>
        <taxon>Actinokineospora</taxon>
    </lineage>
</organism>
<gene>
    <name evidence="2" type="ORF">GCM10010171_18730</name>
</gene>
<keyword evidence="3" id="KW-1185">Reference proteome</keyword>
<dbReference type="InterPro" id="IPR023809">
    <property type="entry name" value="Thiopep_bacteriocin_synth_dom"/>
</dbReference>
<evidence type="ECO:0000313" key="2">
    <source>
        <dbReference type="EMBL" id="GGS25639.1"/>
    </source>
</evidence>
<name>A0A918LB72_9PSEU</name>